<sequence length="180" mass="19284">MPIEHLKSPTLAVFFTLYMVSPTSSAIPYGDNVHLSGTLVAEPCALRPGDENIRVDFGGIVDKYLYINGRSPSQAFQLHLQGCDLNIGKQLSVSFSGNESSVLPGLLAVQQTNSGIAVGIEDAAGKAIALNSGSKEVTLEKGDMTLKFAAWIQGEPQAIKEHTIARGEFSAVATFRLDYR</sequence>
<evidence type="ECO:0000313" key="3">
    <source>
        <dbReference type="Proteomes" id="UP001306592"/>
    </source>
</evidence>
<proteinExistence type="predicted"/>
<name>A0ABU8DIP8_ERWAP</name>
<keyword evidence="3" id="KW-1185">Reference proteome</keyword>
<comment type="caution">
    <text evidence="2">The sequence shown here is derived from an EMBL/GenBank/DDBJ whole genome shotgun (WGS) entry which is preliminary data.</text>
</comment>
<dbReference type="SUPFAM" id="SSF49401">
    <property type="entry name" value="Bacterial adhesins"/>
    <property type="match status" value="1"/>
</dbReference>
<dbReference type="Gene3D" id="2.60.40.1090">
    <property type="entry name" value="Fimbrial-type adhesion domain"/>
    <property type="match status" value="1"/>
</dbReference>
<dbReference type="Proteomes" id="UP001306592">
    <property type="component" value="Unassembled WGS sequence"/>
</dbReference>
<dbReference type="InterPro" id="IPR036937">
    <property type="entry name" value="Adhesion_dom_fimbrial_sf"/>
</dbReference>
<organism evidence="2 3">
    <name type="scientific">Erwinia aphidicola</name>
    <dbReference type="NCBI Taxonomy" id="68334"/>
    <lineage>
        <taxon>Bacteria</taxon>
        <taxon>Pseudomonadati</taxon>
        <taxon>Pseudomonadota</taxon>
        <taxon>Gammaproteobacteria</taxon>
        <taxon>Enterobacterales</taxon>
        <taxon>Erwiniaceae</taxon>
        <taxon>Erwinia</taxon>
    </lineage>
</organism>
<dbReference type="InterPro" id="IPR000259">
    <property type="entry name" value="Adhesion_dom_fimbrial"/>
</dbReference>
<accession>A0ABU8DIP8</accession>
<dbReference type="PANTHER" id="PTHR33420">
    <property type="entry name" value="FIMBRIAL SUBUNIT ELFA-RELATED"/>
    <property type="match status" value="1"/>
</dbReference>
<dbReference type="InterPro" id="IPR008966">
    <property type="entry name" value="Adhesion_dom_sf"/>
</dbReference>
<dbReference type="RefSeq" id="WP_230049968.1">
    <property type="nucleotide sequence ID" value="NZ_CAKKMT010000007.1"/>
</dbReference>
<feature type="domain" description="Fimbrial-type adhesion" evidence="1">
    <location>
        <begin position="34"/>
        <end position="179"/>
    </location>
</feature>
<protein>
    <submittedName>
        <fullName evidence="2">Fimbrial protein</fullName>
    </submittedName>
</protein>
<dbReference type="InterPro" id="IPR050263">
    <property type="entry name" value="Bact_Fimbrial_Adh_Pro"/>
</dbReference>
<dbReference type="EMBL" id="JBANEI010000013">
    <property type="protein sequence ID" value="MEI2683382.1"/>
    <property type="molecule type" value="Genomic_DNA"/>
</dbReference>
<evidence type="ECO:0000313" key="2">
    <source>
        <dbReference type="EMBL" id="MEI2683382.1"/>
    </source>
</evidence>
<dbReference type="PANTHER" id="PTHR33420:SF26">
    <property type="entry name" value="FIMBRIAL SUBUNIT"/>
    <property type="match status" value="1"/>
</dbReference>
<reference evidence="2 3" key="1">
    <citation type="submission" date="2024-02" db="EMBL/GenBank/DDBJ databases">
        <title>First report Erwinia aphidicola in onion in Chile.</title>
        <authorList>
            <person name="Valenzuela M."/>
            <person name="Pena M."/>
            <person name="Dutta B."/>
        </authorList>
    </citation>
    <scope>NUCLEOTIDE SEQUENCE [LARGE SCALE GENOMIC DNA]</scope>
    <source>
        <strain evidence="2 3">QCJ3A</strain>
    </source>
</reference>
<gene>
    <name evidence="2" type="ORF">V8N49_17170</name>
</gene>
<dbReference type="Pfam" id="PF00419">
    <property type="entry name" value="Fimbrial"/>
    <property type="match status" value="1"/>
</dbReference>
<evidence type="ECO:0000259" key="1">
    <source>
        <dbReference type="Pfam" id="PF00419"/>
    </source>
</evidence>